<feature type="transmembrane region" description="Helical" evidence="8">
    <location>
        <begin position="335"/>
        <end position="356"/>
    </location>
</feature>
<keyword evidence="7 8" id="KW-0472">Membrane</keyword>
<dbReference type="InterPro" id="IPR050189">
    <property type="entry name" value="MFS_Efflux_Transporters"/>
</dbReference>
<feature type="transmembrane region" description="Helical" evidence="8">
    <location>
        <begin position="74"/>
        <end position="92"/>
    </location>
</feature>
<proteinExistence type="inferred from homology"/>
<dbReference type="InterPro" id="IPR004812">
    <property type="entry name" value="Efflux_drug-R_Bcr/CmlA"/>
</dbReference>
<comment type="caution">
    <text evidence="8">Lacks conserved residue(s) required for the propagation of feature annotation.</text>
</comment>
<evidence type="ECO:0000256" key="6">
    <source>
        <dbReference type="ARBA" id="ARBA00022989"/>
    </source>
</evidence>
<gene>
    <name evidence="10" type="ORF">FHR90_001054</name>
</gene>
<dbReference type="NCBIfam" id="TIGR00710">
    <property type="entry name" value="efflux_Bcr_CflA"/>
    <property type="match status" value="1"/>
</dbReference>
<feature type="transmembrane region" description="Helical" evidence="8">
    <location>
        <begin position="203"/>
        <end position="226"/>
    </location>
</feature>
<feature type="domain" description="Major facilitator superfamily (MFS) profile" evidence="9">
    <location>
        <begin position="7"/>
        <end position="384"/>
    </location>
</feature>
<keyword evidence="8" id="KW-0997">Cell inner membrane</keyword>
<evidence type="ECO:0000256" key="7">
    <source>
        <dbReference type="ARBA" id="ARBA00023136"/>
    </source>
</evidence>
<evidence type="ECO:0000256" key="1">
    <source>
        <dbReference type="ARBA" id="ARBA00004651"/>
    </source>
</evidence>
<dbReference type="InterPro" id="IPR011701">
    <property type="entry name" value="MFS"/>
</dbReference>
<feature type="transmembrane region" description="Helical" evidence="8">
    <location>
        <begin position="45"/>
        <end position="62"/>
    </location>
</feature>
<keyword evidence="4" id="KW-1003">Cell membrane</keyword>
<evidence type="ECO:0000256" key="8">
    <source>
        <dbReference type="RuleBase" id="RU365088"/>
    </source>
</evidence>
<dbReference type="SUPFAM" id="SSF103473">
    <property type="entry name" value="MFS general substrate transporter"/>
    <property type="match status" value="1"/>
</dbReference>
<keyword evidence="6 8" id="KW-1133">Transmembrane helix</keyword>
<feature type="transmembrane region" description="Helical" evidence="8">
    <location>
        <begin position="272"/>
        <end position="294"/>
    </location>
</feature>
<evidence type="ECO:0000256" key="5">
    <source>
        <dbReference type="ARBA" id="ARBA00022692"/>
    </source>
</evidence>
<comment type="caution">
    <text evidence="10">The sequence shown here is derived from an EMBL/GenBank/DDBJ whole genome shotgun (WGS) entry which is preliminary data.</text>
</comment>
<feature type="transmembrane region" description="Helical" evidence="8">
    <location>
        <begin position="98"/>
        <end position="120"/>
    </location>
</feature>
<evidence type="ECO:0000313" key="10">
    <source>
        <dbReference type="EMBL" id="MBB3173236.1"/>
    </source>
</evidence>
<dbReference type="Proteomes" id="UP000557688">
    <property type="component" value="Unassembled WGS sequence"/>
</dbReference>
<dbReference type="EMBL" id="JACHXV010000003">
    <property type="protein sequence ID" value="MBB3173236.1"/>
    <property type="molecule type" value="Genomic_DNA"/>
</dbReference>
<keyword evidence="3 8" id="KW-0813">Transport</keyword>
<dbReference type="PANTHER" id="PTHR43124">
    <property type="entry name" value="PURINE EFFLUX PUMP PBUE"/>
    <property type="match status" value="1"/>
</dbReference>
<comment type="similarity">
    <text evidence="2 8">Belongs to the major facilitator superfamily. Bcr/CmlA family.</text>
</comment>
<dbReference type="InterPro" id="IPR020846">
    <property type="entry name" value="MFS_dom"/>
</dbReference>
<comment type="subcellular location">
    <subcellularLocation>
        <location evidence="8">Cell inner membrane</location>
        <topology evidence="8">Multi-pass membrane protein</topology>
    </subcellularLocation>
    <subcellularLocation>
        <location evidence="1">Cell membrane</location>
        <topology evidence="1">Multi-pass membrane protein</topology>
    </subcellularLocation>
</comment>
<feature type="transmembrane region" description="Helical" evidence="8">
    <location>
        <begin position="300"/>
        <end position="323"/>
    </location>
</feature>
<dbReference type="PROSITE" id="PS50850">
    <property type="entry name" value="MFS"/>
    <property type="match status" value="1"/>
</dbReference>
<keyword evidence="5 8" id="KW-0812">Transmembrane</keyword>
<dbReference type="AlphaFoldDB" id="A0A839UTY5"/>
<feature type="transmembrane region" description="Helical" evidence="8">
    <location>
        <begin position="241"/>
        <end position="260"/>
    </location>
</feature>
<dbReference type="GO" id="GO:1990961">
    <property type="term" value="P:xenobiotic detoxification by transmembrane export across the plasma membrane"/>
    <property type="evidence" value="ECO:0007669"/>
    <property type="project" value="InterPro"/>
</dbReference>
<feature type="transmembrane region" description="Helical" evidence="8">
    <location>
        <begin position="362"/>
        <end position="381"/>
    </location>
</feature>
<feature type="transmembrane region" description="Helical" evidence="8">
    <location>
        <begin position="132"/>
        <end position="157"/>
    </location>
</feature>
<evidence type="ECO:0000259" key="9">
    <source>
        <dbReference type="PROSITE" id="PS50850"/>
    </source>
</evidence>
<keyword evidence="11" id="KW-1185">Reference proteome</keyword>
<accession>A0A839UTY5</accession>
<sequence>MRPERGFLVLSAALCALAPLSIDLGLPALGPLTRALGVAPARGGLTLAVFMAGFALTPLVFGTLSDRRGRRGPLLAGLVLYSLGGLVCTLAGSFDALLVGRLLQGMGAGAGPTLAMAATRDRLHDAALKRRLSALTACLNLAPVIAPSLGTALLALGGWRAPYATLAAAGLLLLAACMAGFAETHRVADRPHLRTDLAELIRAPRSLAMIGVYAASAASMFAWVTLSPLVLMERLHVAPPLYAALFALAACGIVTGAVLSPRLAARIGTHRLLAAALALSIAAPLLAAALLVLAPDWRTLMPTMIAATFAYGLIAPTAAHAALDPLPRIAGTASAVMNAAQVATMAAASALASWAFTLADLFALPVAMIVFALLSAAIVLFQPAGGRAD</sequence>
<dbReference type="RefSeq" id="WP_183274879.1">
    <property type="nucleotide sequence ID" value="NZ_JACHXV010000003.1"/>
</dbReference>
<evidence type="ECO:0000256" key="4">
    <source>
        <dbReference type="ARBA" id="ARBA00022475"/>
    </source>
</evidence>
<evidence type="ECO:0000256" key="2">
    <source>
        <dbReference type="ARBA" id="ARBA00006236"/>
    </source>
</evidence>
<organism evidence="10 11">
    <name type="scientific">Endobacter medicaginis</name>
    <dbReference type="NCBI Taxonomy" id="1181271"/>
    <lineage>
        <taxon>Bacteria</taxon>
        <taxon>Pseudomonadati</taxon>
        <taxon>Pseudomonadota</taxon>
        <taxon>Alphaproteobacteria</taxon>
        <taxon>Acetobacterales</taxon>
        <taxon>Acetobacteraceae</taxon>
        <taxon>Endobacter</taxon>
    </lineage>
</organism>
<protein>
    <recommendedName>
        <fullName evidence="8">Bcr/CflA family efflux transporter</fullName>
    </recommendedName>
</protein>
<dbReference type="GO" id="GO:0042910">
    <property type="term" value="F:xenobiotic transmembrane transporter activity"/>
    <property type="evidence" value="ECO:0007669"/>
    <property type="project" value="InterPro"/>
</dbReference>
<dbReference type="Gene3D" id="1.20.1720.10">
    <property type="entry name" value="Multidrug resistance protein D"/>
    <property type="match status" value="1"/>
</dbReference>
<dbReference type="Pfam" id="PF07690">
    <property type="entry name" value="MFS_1"/>
    <property type="match status" value="1"/>
</dbReference>
<dbReference type="GO" id="GO:0005886">
    <property type="term" value="C:plasma membrane"/>
    <property type="evidence" value="ECO:0007669"/>
    <property type="project" value="UniProtKB-SubCell"/>
</dbReference>
<name>A0A839UTY5_9PROT</name>
<dbReference type="InterPro" id="IPR036259">
    <property type="entry name" value="MFS_trans_sf"/>
</dbReference>
<feature type="transmembrane region" description="Helical" evidence="8">
    <location>
        <begin position="163"/>
        <end position="182"/>
    </location>
</feature>
<dbReference type="PANTHER" id="PTHR43124:SF3">
    <property type="entry name" value="CHLORAMPHENICOL EFFLUX PUMP RV0191"/>
    <property type="match status" value="1"/>
</dbReference>
<evidence type="ECO:0000256" key="3">
    <source>
        <dbReference type="ARBA" id="ARBA00022448"/>
    </source>
</evidence>
<reference evidence="10 11" key="1">
    <citation type="submission" date="2020-08" db="EMBL/GenBank/DDBJ databases">
        <title>Genomic Encyclopedia of Type Strains, Phase III (KMG-III): the genomes of soil and plant-associated and newly described type strains.</title>
        <authorList>
            <person name="Whitman W."/>
        </authorList>
    </citation>
    <scope>NUCLEOTIDE SEQUENCE [LARGE SCALE GENOMIC DNA]</scope>
    <source>
        <strain evidence="10 11">CECT 8088</strain>
    </source>
</reference>
<evidence type="ECO:0000313" key="11">
    <source>
        <dbReference type="Proteomes" id="UP000557688"/>
    </source>
</evidence>